<protein>
    <submittedName>
        <fullName evidence="2">Uncharacterized protein</fullName>
    </submittedName>
</protein>
<dbReference type="EMBL" id="AGNL01023851">
    <property type="protein sequence ID" value="EJK58997.1"/>
    <property type="molecule type" value="Genomic_DNA"/>
</dbReference>
<dbReference type="AlphaFoldDB" id="K0SKK8"/>
<dbReference type="OrthoDB" id="47152at2759"/>
<evidence type="ECO:0000313" key="3">
    <source>
        <dbReference type="Proteomes" id="UP000266841"/>
    </source>
</evidence>
<feature type="compositionally biased region" description="Low complexity" evidence="1">
    <location>
        <begin position="70"/>
        <end position="86"/>
    </location>
</feature>
<feature type="region of interest" description="Disordered" evidence="1">
    <location>
        <begin position="1"/>
        <end position="91"/>
    </location>
</feature>
<feature type="compositionally biased region" description="Gly residues" evidence="1">
    <location>
        <begin position="225"/>
        <end position="235"/>
    </location>
</feature>
<gene>
    <name evidence="2" type="ORF">THAOC_20837</name>
</gene>
<feature type="non-terminal residue" evidence="2">
    <location>
        <position position="1"/>
    </location>
</feature>
<evidence type="ECO:0000256" key="1">
    <source>
        <dbReference type="SAM" id="MobiDB-lite"/>
    </source>
</evidence>
<dbReference type="Proteomes" id="UP000266841">
    <property type="component" value="Unassembled WGS sequence"/>
</dbReference>
<comment type="caution">
    <text evidence="2">The sequence shown here is derived from an EMBL/GenBank/DDBJ whole genome shotgun (WGS) entry which is preliminary data.</text>
</comment>
<accession>K0SKK8</accession>
<dbReference type="eggNOG" id="ENOG502SNBB">
    <property type="taxonomic scope" value="Eukaryota"/>
</dbReference>
<feature type="region of interest" description="Disordered" evidence="1">
    <location>
        <begin position="212"/>
        <end position="247"/>
    </location>
</feature>
<feature type="compositionally biased region" description="Low complexity" evidence="1">
    <location>
        <begin position="28"/>
        <end position="47"/>
    </location>
</feature>
<name>K0SKK8_THAOC</name>
<reference evidence="2 3" key="1">
    <citation type="journal article" date="2012" name="Genome Biol.">
        <title>Genome and low-iron response of an oceanic diatom adapted to chronic iron limitation.</title>
        <authorList>
            <person name="Lommer M."/>
            <person name="Specht M."/>
            <person name="Roy A.S."/>
            <person name="Kraemer L."/>
            <person name="Andreson R."/>
            <person name="Gutowska M.A."/>
            <person name="Wolf J."/>
            <person name="Bergner S.V."/>
            <person name="Schilhabel M.B."/>
            <person name="Klostermeier U.C."/>
            <person name="Beiko R.G."/>
            <person name="Rosenstiel P."/>
            <person name="Hippler M."/>
            <person name="Laroche J."/>
        </authorList>
    </citation>
    <scope>NUCLEOTIDE SEQUENCE [LARGE SCALE GENOMIC DNA]</scope>
    <source>
        <strain evidence="2 3">CCMP1005</strain>
    </source>
</reference>
<keyword evidence="3" id="KW-1185">Reference proteome</keyword>
<proteinExistence type="predicted"/>
<organism evidence="2 3">
    <name type="scientific">Thalassiosira oceanica</name>
    <name type="common">Marine diatom</name>
    <dbReference type="NCBI Taxonomy" id="159749"/>
    <lineage>
        <taxon>Eukaryota</taxon>
        <taxon>Sar</taxon>
        <taxon>Stramenopiles</taxon>
        <taxon>Ochrophyta</taxon>
        <taxon>Bacillariophyta</taxon>
        <taxon>Coscinodiscophyceae</taxon>
        <taxon>Thalassiosirophycidae</taxon>
        <taxon>Thalassiosirales</taxon>
        <taxon>Thalassiosiraceae</taxon>
        <taxon>Thalassiosira</taxon>
    </lineage>
</organism>
<sequence>QRAVSSACELKMNHSQTSLRCRERGMLSRPSSPSPSGLSSRPRWRSPSGGGTSRASGGCRRSSPSEKGDVAAADPAAGVDVVLPDPEGGRIVRPVQGHRRREGAGFVLGGVRRGGLWDYDVDRKEVILVPDRPADADARNVHDVVLRGAVDQGGAAPGDAVLPLPAVKGGSVAVGRCFYPRSHPSFFDGPGPVVRATNVGTFSMAQVLGSLNTGLPSDGDEGEYDGGGNDDGGTTGDEAPGGPAHAAEDLVGRRFVMTVEPLAIRDEKDPDGALAATMPLDLRVLPVEFHQNRTFTARGVNKILRGRYRVYGGSRLEMEVSLFGAGRSAPGSVYRGLSHEDERCYSGRIREAQDGATGARTISVRGSVVFGTDLGTDARPEPVGTFFMMETRGTPEPSSPDQGATKTD</sequence>
<evidence type="ECO:0000313" key="2">
    <source>
        <dbReference type="EMBL" id="EJK58997.1"/>
    </source>
</evidence>